<dbReference type="PIR" id="H71439">
    <property type="entry name" value="H71439"/>
</dbReference>
<feature type="signal peptide" evidence="1">
    <location>
        <begin position="1"/>
        <end position="20"/>
    </location>
</feature>
<dbReference type="InterPro" id="IPR026847">
    <property type="entry name" value="VPS13"/>
</dbReference>
<dbReference type="Pfam" id="PF25036">
    <property type="entry name" value="VPS13_VAB"/>
    <property type="match status" value="1"/>
</dbReference>
<dbReference type="Pfam" id="PF06101">
    <property type="entry name" value="Vps62"/>
    <property type="match status" value="1"/>
</dbReference>
<proteinExistence type="predicted"/>
<reference evidence="3" key="4">
    <citation type="submission" date="1999-06" db="EMBL/GenBank/DDBJ databases">
        <authorList>
            <person name="EU Arabidopsis sequencing project"/>
        </authorList>
    </citation>
    <scope>NUCLEOTIDE SEQUENCE</scope>
</reference>
<reference evidence="3" key="1">
    <citation type="submission" date="1997-07" db="EMBL/GenBank/DDBJ databases">
        <authorList>
            <person name="Bevan M."/>
            <person name="Stiekema W."/>
            <person name="Murphy G."/>
            <person name="Wambutt R."/>
            <person name="Pohl T."/>
            <person name="Terryn N."/>
            <person name="Kreis M."/>
            <person name="Kavanagh T."/>
            <person name="Entian K.D."/>
            <person name="Rieger M."/>
            <person name="James R."/>
            <person name="Puigdomenech P."/>
            <person name="Hatzopoulos P."/>
            <person name="Obermaier B."/>
            <person name="Duesterhoft A."/>
            <person name="Jones J."/>
            <person name="Palme K."/>
            <person name="Ansorge W."/>
            <person name="Delseny M."/>
            <person name="Bancroft I."/>
            <person name="Mewes H.W."/>
            <person name="Schueller C."/>
            <person name="Chalwatzis N."/>
        </authorList>
    </citation>
    <scope>NUCLEOTIDE SEQUENCE</scope>
</reference>
<dbReference type="InterPro" id="IPR009291">
    <property type="entry name" value="Vps62"/>
</dbReference>
<dbReference type="PANTHER" id="PTHR16166:SF137">
    <property type="entry name" value="PLECKSTRIN HOMOLOGY (PH) DOMAIN-CONTAINING PROTEIN"/>
    <property type="match status" value="1"/>
</dbReference>
<dbReference type="PANTHER" id="PTHR16166">
    <property type="entry name" value="VACUOLAR PROTEIN SORTING-ASSOCIATED PROTEIN VPS13"/>
    <property type="match status" value="1"/>
</dbReference>
<feature type="domain" description="Vacuolar protein sorting-associated protein 13 VPS13 adaptor binding" evidence="2">
    <location>
        <begin position="745"/>
        <end position="958"/>
    </location>
</feature>
<sequence>MSVLCLCWSFHFELFSSIEGCHFLCLLCLQCRSQSSLAFWRVDNSVGSFLPADPSTLNLLGRPYELRHILFGSTAVLPKESSYVDDRTTPDDIIQPTRPQPLNSVNSGHRFEAVATFELIWWNRGSGSQKKVSIWRPIVSEGMAYFGDIAVSGYEPPNSCVVLHDTSDQEILKAAVDFQLVGRVKKHRGVESISFWMPQAPPGFVSLGCVACKGSPKPYDFTKLRCARSDMVAGDHFADESLWDTSDVWQRVEPFSIWSIGNELKTFIVRSGLKKPPRRFALKLADQGLPGGTDNMVIHAEIGTFSAALFDDYGGLMVPLVNVSLNNISFGLLGKTDYTNSTINFSLAARSYNDKYEAWEPLIEPADGFLRYQFNPRSFGAVSQLRLTSTKDLNVNISVSNANTIIQAYSSWNSLSNVHGYHKERVRTFLLVLLCHSLGEAEAYSALPSLLKKSRFLSLLIYTCYFLQGALPLVDNGKSVIEVHQKKNYFIIPQNKLGQDIYIRATEIKGFKDIVKMPSGDVRPVKVPVLTNMLDSHLRGELCRNPRIMVTVIVMDAQLPRTCGLSSHQYTGVIRLSPNQTSPVESELRQQSARTCGSVSNMLSSELEVVDWNEIFFFRIDSLDDFVLELIVTDVGKGAPVGSFSAPLKQIAQYMKDNVYQHNYANDLVCINQGDQRKNCGKIRCAVLLPAKSKVDQSKSFREKKSGFLQVSPSIEGPWTTVRLNYAAPAACWRLGNDVVASEVSMQDGNRYVNVRSLVSVENNTDFLLDLCLQSKVNSIPDIPIGLLKPGDTLPVPLSGLTQSASYVLKLKCVFPDGSDEYSWSSVVSRPGGAEVSCESEPEICISALTESEHLLFCTQINSTSSGDNQKLWFCLKTQATEIAKDIRSDPIQDWTLVVKSPFSIANCLPFGAEYSVLEAQASGHFICRCRGVFISGETVKVYSVDIRNPLYFSLLPQRGWLPMHVRKKQTRKVGLPFRSKKNDEVVLDEVTEEEIYEGHTIASTLNFKLLGLSVSISQFGNQQHGPVKDLSALGDMDGSLDVDAYDPDGNCMRLFLSTKPCAYQSVPTKVRLRETEWSFPVQVTREDTIVLVLKSKNGARRYVKAEIRGFEEGSRFIVVFRLGPSNGPMRYLLYKRQTSMLVKQSLISSSFSVKTFQTRVENRSTVKSISVRQSGLGEDSWVLLEPLTTENFAWEDPYGQKFLDAKVESDHRSGVFKVDMEKGAVDSELCRELEVNFDVQEIGDIKIARFTDDDSTSQSSNEIISLTSIGNHGYSTPQTPTEHKTTTLEVIIEMGLVGISLVDHMPKELSYFYLERVFVSYSTGYDEGRTSRFKIILGRLQIDNQLPLTLMPVLLAPDNTGDSRQPVLKMTITMCNEETDGIQVYPYVYVRVTDNTWRLNIHEPIIWASADFYNKLQMDRLPKSSSVAQVDPEIHINLIDVSEVRLKVSLETAPAQRPHGILGVWSPILSAVGNAFKIQVVDFPLKLLPFMKWNTQHWPLLAKGLPSFQLMVNSCNYGLNSLLKRGVNMNQVWSRRITGVGDAIVQGTEALAQGVAFGVSGVVTKPVESARENGILGFAHGVGRAFLGFIVQPVSGALDFFSLTVDGIGASCSRCLEVLSNRTALERIRNPRAVHADGILREYDEKEAIGQVLAQLIFLV</sequence>
<dbReference type="EMBL" id="AL161545">
    <property type="protein sequence ID" value="CAB80983.1"/>
    <property type="molecule type" value="Genomic_DNA"/>
</dbReference>
<dbReference type="ExpressionAtlas" id="O23557">
    <property type="expression patterns" value="baseline and differential"/>
</dbReference>
<evidence type="ECO:0000259" key="2">
    <source>
        <dbReference type="Pfam" id="PF25036"/>
    </source>
</evidence>
<evidence type="ECO:0000313" key="4">
    <source>
        <dbReference type="EMBL" id="CAB80983.1"/>
    </source>
</evidence>
<protein>
    <submittedName>
        <fullName evidence="4">Uncharacterized protein AT4g17120</fullName>
    </submittedName>
    <submittedName>
        <fullName evidence="3">Uncharacterized protein dl4595c</fullName>
    </submittedName>
</protein>
<reference key="2">
    <citation type="journal article" date="1998" name="Nature">
        <title>Analysis of 1.9 Mb of contiguous sequence from chromosome 4 of Arabidopsis thaliana.</title>
        <authorList>
            <person name="Bevan M."/>
            <person name="Bancroft I."/>
            <person name="Bent E."/>
            <person name="Love K."/>
            <person name="Goodman H.M."/>
            <person name="Dean C."/>
            <person name="Bergkamp R."/>
            <person name="Dirkse W."/>
            <person name="van Staveren M."/>
            <person name="Stiekema W."/>
            <person name="Drost L."/>
            <person name="Ridley P."/>
            <person name="Hudson S.-A."/>
            <person name="Patel K."/>
            <person name="Murphy G."/>
            <person name="Piffanelli P."/>
            <person name="Wedler H."/>
            <person name="Wedler E."/>
            <person name="Wambutt R."/>
            <person name="Weitzenegger T."/>
            <person name="Pohl T."/>
            <person name="Terryn N."/>
            <person name="Gielen J."/>
            <person name="Villarroel R."/>
            <person name="De Clercq R."/>
            <person name="van Montagu M."/>
            <person name="Lecharny A."/>
            <person name="Aubourg S."/>
            <person name="Gy I."/>
            <person name="Kreis M."/>
            <person name="Lao N."/>
            <person name="Kavanagh T."/>
            <person name="Hempel S."/>
            <person name="Kotter P."/>
            <person name="Entian K.-D."/>
            <person name="Rieger M."/>
            <person name="Schaefer M."/>
            <person name="Funk B."/>
            <person name="Mueller-Auer S."/>
            <person name="Silvey M."/>
            <person name="James R."/>
            <person name="Monfort A."/>
            <person name="Pons A."/>
            <person name="Puigdomenech P."/>
            <person name="Douka A."/>
            <person name="Voukelatou E."/>
            <person name="Milioni D."/>
            <person name="Hatzopoulos P."/>
            <person name="Piravandi E."/>
            <person name="Obermaier B."/>
            <person name="Hilbert H."/>
            <person name="Duesterhoeft A."/>
            <person name="Moores T."/>
            <person name="Jones J.D.G."/>
            <person name="Eneva T."/>
            <person name="Palme K."/>
            <person name="Benes V."/>
            <person name="Rechmann S."/>
            <person name="Ansorge W."/>
            <person name="Cooke R."/>
            <person name="Berger C."/>
            <person name="Delseny M."/>
            <person name="Voet M."/>
            <person name="Volckaert G."/>
            <person name="Mewes H.-W."/>
            <person name="Klosterman S."/>
            <person name="Schueller C."/>
            <person name="Chalwatzis N."/>
        </authorList>
    </citation>
    <scope>NUCLEOTIDE SEQUENCE [LARGE SCALE GENOMIC DNA]</scope>
    <source>
        <strain>cv. Columbia</strain>
    </source>
</reference>
<feature type="chain" id="PRO_5010839818" evidence="1">
    <location>
        <begin position="21"/>
        <end position="1661"/>
    </location>
</feature>
<gene>
    <name evidence="3" type="primary">dl4595c</name>
    <name evidence="4" type="ordered locus">At4g17120</name>
</gene>
<evidence type="ECO:0000313" key="3">
    <source>
        <dbReference type="EMBL" id="CAB10493.1"/>
    </source>
</evidence>
<reference key="3">
    <citation type="journal article" date="1999" name="Nature">
        <title>Sequence and analysis of chromosome 4 of the plant Arabidopsis thaliana.</title>
        <authorList>
            <consortium name="EU"/>
            <consortium name="CSHL and WU Arabidopsis Sequencing Project"/>
            <person name="Mayer K."/>
            <person name="Schuller C."/>
            <person name="Wambutt R."/>
            <person name="Murphy G."/>
            <person name="Volckaert G."/>
            <person name="Pohl T."/>
            <person name="Dusterhoft A."/>
            <person name="Stiekema W."/>
            <person name="Entian K.D."/>
            <person name="Terryn N."/>
            <person name="Harris B."/>
            <person name="Ansorge W."/>
            <person name="Brandt P."/>
            <person name="Grivell L."/>
            <person name="Rieger M."/>
            <person name="Weichselgartner M."/>
            <person name="de Simone V."/>
            <person name="Obermaier B."/>
            <person name="Mache R."/>
            <person name="Muller M."/>
            <person name="Kreis M."/>
            <person name="Delseny M."/>
            <person name="Puigdomenech P."/>
            <person name="Watson M."/>
            <person name="Schmidtheini T."/>
            <person name="Reichert B."/>
            <person name="Portatelle D."/>
            <person name="Perez-Alonso M."/>
            <person name="Boutry M."/>
            <person name="Bancroft I."/>
            <person name="Vos P."/>
            <person name="Hoheisel J."/>
            <person name="Zimmermann W."/>
            <person name="Wedler H."/>
            <person name="Ridley P."/>
            <person name="Langham S.A."/>
            <person name="McCullagh B."/>
            <person name="Bilham L."/>
            <person name="Robben J."/>
            <person name="Van der Schueren J."/>
            <person name="Grymonprez B."/>
            <person name="Chuang Y.J."/>
            <person name="Vandenbussche F."/>
            <person name="Braeken M."/>
            <person name="Weltjens I."/>
            <person name="Voet M."/>
            <person name="Bastiaens I."/>
            <person name="Aert R."/>
            <person name="Defoor E."/>
            <person name="Weitzenegger T."/>
            <person name="Bothe G."/>
            <person name="Ramsperger U."/>
            <person name="Hilbert H."/>
            <person name="Braun M."/>
            <person name="Holzer E."/>
            <person name="Brandt A."/>
            <person name="Peters S."/>
            <person name="van Staveren M."/>
            <person name="Dirske W."/>
            <person name="Mooijman P."/>
            <person name="Klein Lankhorst R."/>
            <person name="Rose M."/>
            <person name="Hauf J."/>
            <person name="Kotter P."/>
            <person name="Berneiser S."/>
            <person name="Hempel S."/>
            <person name="Feldpausch M."/>
            <person name="Lamberth S."/>
            <person name="Van den Daele H."/>
            <person name="De Keyser A."/>
            <person name="Buysshaert C."/>
            <person name="Gielen J."/>
            <person name="Villarroel R."/>
            <person name="De Clercq R."/>
            <person name="Van Montagu M."/>
            <person name="Rogers J."/>
            <person name="Cronin A."/>
            <person name="Quail M."/>
            <person name="Bray-Allen S."/>
            <person name="Clark L."/>
            <person name="Doggett J."/>
            <person name="Hall S."/>
            <person name="Kay M."/>
            <person name="Lennard N."/>
            <person name="McLay K."/>
            <person name="Mayes R."/>
            <person name="Pettett A."/>
            <person name="Rajandream M.A."/>
            <person name="Lyne M."/>
            <person name="Benes V."/>
            <person name="Rechmann S."/>
            <person name="Borkova D."/>
            <person name="Blocker H."/>
            <person name="Scharfe M."/>
            <person name="Grimm M."/>
            <person name="Lohnert T.H."/>
            <person name="Dose S."/>
            <person name="de Haan M."/>
            <person name="Maarse A."/>
            <person name="Schafer M."/>
            <person name="Muller-Auer S."/>
            <person name="Gabel C."/>
            <person name="Fuchs M."/>
            <person name="Fartmann B."/>
            <person name="Granderath K."/>
            <person name="Dauner D."/>
            <person name="Herzl A."/>
            <person name="Neumann S."/>
            <person name="Argiriou A."/>
            <person name="Vitale D."/>
            <person name="Liguori R."/>
            <person name="Piravandi E."/>
            <person name="Massenet O."/>
            <person name="Quigley F."/>
            <person name="Clabauld G."/>
            <person name="Mundlein A."/>
            <person name="Felber R."/>
            <person name="Schnabl S."/>
            <person name="Hiller R."/>
            <person name="Schmidt W."/>
            <person name="Lecharny A."/>
            <person name="Aubourg S."/>
            <person name="Chefdor F."/>
            <person name="Cooke R."/>
            <person name="Berger C."/>
            <person name="Montfort A."/>
            <person name="Casacuberta E."/>
            <person name="Gibbons T."/>
            <person name="Weber N."/>
            <person name="Vandenbol M."/>
            <person name="Bargues M."/>
            <person name="Terol J."/>
            <person name="Torres A."/>
            <person name="Perez-Perez A."/>
            <person name="Purnelle B."/>
            <person name="Bent E."/>
            <person name="Johnson S."/>
            <person name="Tacon D."/>
            <person name="Jesse T."/>
            <person name="Heijnen L."/>
            <person name="Schwarz S."/>
            <person name="Scholler P."/>
            <person name="Heber S."/>
            <person name="Francs P."/>
            <person name="Bielke C."/>
            <person name="Frishman D."/>
            <person name="Haase D."/>
            <person name="Lemcke K."/>
            <person name="Mewes H.W."/>
            <person name="Stocker S."/>
            <person name="Zaccaria P."/>
            <person name="Bevan M."/>
            <person name="Wilson R.K."/>
            <person name="de la Bastide M."/>
            <person name="Habermann K."/>
            <person name="Parnell L."/>
            <person name="Dedhia N."/>
            <person name="Gnoj L."/>
            <person name="Schutz K."/>
            <person name="Huang E."/>
            <person name="Spiegel L."/>
            <person name="Sehkon M."/>
            <person name="Murray J."/>
            <person name="Sheet P."/>
            <person name="Cordes M."/>
            <person name="Abu-Threideh J."/>
            <person name="Stoneking T."/>
            <person name="Kalicki J."/>
            <person name="Graves T."/>
            <person name="Harmon G."/>
            <person name="Edwards J."/>
            <person name="Latreille P."/>
            <person name="Courtney L."/>
            <person name="Cloud J."/>
            <person name="Abbott A."/>
            <person name="Scott K."/>
            <person name="Johnson D."/>
            <person name="Minx P."/>
            <person name="Bentley D."/>
            <person name="Fulton B."/>
            <person name="Miller N."/>
            <person name="Greco T."/>
            <person name="Kemp K."/>
            <person name="Kramer J."/>
            <person name="Fulton L."/>
            <person name="Mardis E."/>
            <person name="Dante M."/>
            <person name="Pepin K."/>
            <person name="Hillier L."/>
            <person name="Nelson J."/>
            <person name="Spieth J."/>
            <person name="Ryan E."/>
            <person name="Andrews S."/>
            <person name="Geisel C."/>
            <person name="Layman D."/>
            <person name="Du H."/>
            <person name="Ali J."/>
            <person name="Berghoff A."/>
            <person name="Jones K."/>
            <person name="Drone K."/>
            <person name="Cotton M."/>
            <person name="Joshu C."/>
            <person name="Antonoiu B."/>
            <person name="Zidanic M."/>
            <person name="Strong C."/>
            <person name="Sun H."/>
            <person name="Lamar B."/>
            <person name="Yordan C."/>
            <person name="Ma P."/>
            <person name="Zhong J."/>
            <person name="Preston R."/>
            <person name="Vil D."/>
            <person name="Shekher M."/>
            <person name="Matero A."/>
            <person name="Shah R."/>
            <person name="Swaby I.K."/>
            <person name="O'Shaughnessy A."/>
            <person name="Rodriguez M."/>
            <person name="Hoffmann J."/>
            <person name="Till S."/>
            <person name="Granat S."/>
            <person name="Shohdy N."/>
            <person name="Hasegawa A."/>
            <person name="Hameed A."/>
            <person name="Lodhi M."/>
            <person name="Johnson A."/>
            <person name="Chen E."/>
            <person name="Marra M."/>
            <person name="Martienssen R."/>
            <person name="McCombie W.R."/>
        </authorList>
    </citation>
    <scope>NUCLEOTIDE SEQUENCE [LARGE SCALE GENOMIC DNA]</scope>
    <source>
        <strain>cv. Columbia</strain>
    </source>
</reference>
<evidence type="ECO:0000256" key="1">
    <source>
        <dbReference type="SAM" id="SignalP"/>
    </source>
</evidence>
<dbReference type="EMBL" id="Z97342">
    <property type="protein sequence ID" value="CAB10493.1"/>
    <property type="molecule type" value="Genomic_DNA"/>
</dbReference>
<accession>O23557</accession>
<organism evidence="3">
    <name type="scientific">Arabidopsis thaliana</name>
    <name type="common">Mouse-ear cress</name>
    <dbReference type="NCBI Taxonomy" id="3702"/>
    <lineage>
        <taxon>Eukaryota</taxon>
        <taxon>Viridiplantae</taxon>
        <taxon>Streptophyta</taxon>
        <taxon>Embryophyta</taxon>
        <taxon>Tracheophyta</taxon>
        <taxon>Spermatophyta</taxon>
        <taxon>Magnoliopsida</taxon>
        <taxon>eudicotyledons</taxon>
        <taxon>Gunneridae</taxon>
        <taxon>Pentapetalae</taxon>
        <taxon>rosids</taxon>
        <taxon>malvids</taxon>
        <taxon>Brassicales</taxon>
        <taxon>Brassicaceae</taxon>
        <taxon>Camelineae</taxon>
        <taxon>Arabidopsis</taxon>
    </lineage>
</organism>
<name>O23557_ARATH</name>
<dbReference type="InterPro" id="IPR009543">
    <property type="entry name" value="VPS13_VAB"/>
</dbReference>
<keyword evidence="1" id="KW-0732">Signal</keyword>